<name>A0A7J2U0B6_9CREN</name>
<gene>
    <name evidence="1" type="ORF">ENO26_01325</name>
</gene>
<accession>A0A7J2U0B6</accession>
<dbReference type="Gene3D" id="2.60.120.630">
    <property type="entry name" value="mth639 domain like"/>
    <property type="match status" value="1"/>
</dbReference>
<dbReference type="PANTHER" id="PTHR40696:SF1">
    <property type="entry name" value="DUF371 DOMAIN-CONTAINING PROTEIN"/>
    <property type="match status" value="1"/>
</dbReference>
<dbReference type="AlphaFoldDB" id="A0A7J2U0B6"/>
<dbReference type="Pfam" id="PF04027">
    <property type="entry name" value="DUF371"/>
    <property type="match status" value="1"/>
</dbReference>
<dbReference type="InterPro" id="IPR007171">
    <property type="entry name" value="DUF371"/>
</dbReference>
<dbReference type="PANTHER" id="PTHR40696">
    <property type="entry name" value="DUF371 FAMILY PROTEIN"/>
    <property type="match status" value="1"/>
</dbReference>
<comment type="caution">
    <text evidence="1">The sequence shown here is derived from an EMBL/GenBank/DDBJ whole genome shotgun (WGS) entry which is preliminary data.</text>
</comment>
<dbReference type="EMBL" id="DSEU01000004">
    <property type="protein sequence ID" value="HEM66211.1"/>
    <property type="molecule type" value="Genomic_DNA"/>
</dbReference>
<protein>
    <submittedName>
        <fullName evidence="1">DUF371 domain-containing protein</fullName>
    </submittedName>
</protein>
<reference evidence="1" key="1">
    <citation type="journal article" date="2020" name="mSystems">
        <title>Genome- and Community-Level Interaction Insights into Carbon Utilization and Element Cycling Functions of Hydrothermarchaeota in Hydrothermal Sediment.</title>
        <authorList>
            <person name="Zhou Z."/>
            <person name="Liu Y."/>
            <person name="Xu W."/>
            <person name="Pan J."/>
            <person name="Luo Z.H."/>
            <person name="Li M."/>
        </authorList>
    </citation>
    <scope>NUCLEOTIDE SEQUENCE [LARGE SCALE GENOMIC DNA]</scope>
    <source>
        <strain evidence="1">SpSt-125</strain>
    </source>
</reference>
<dbReference type="InterPro" id="IPR023131">
    <property type="entry name" value="Mth639-like_dom_sf"/>
</dbReference>
<sequence>MPQQVPIEAYEVLIARGHKNIRALHKSTFEFTKDSNVTLQGDCILGVKLDKAVADLSHEFKNAIKRDTAIVIIVLEVGELKDVVLARGSSKLILEDDKRVVVRRSGFIGKETLAIEANKAAKDIDRRLVEKLRDNNVEIVIHIYVLNLTKIIAFTAHEGLNLVKKL</sequence>
<proteinExistence type="predicted"/>
<evidence type="ECO:0000313" key="1">
    <source>
        <dbReference type="EMBL" id="HEM66211.1"/>
    </source>
</evidence>
<organism evidence="1">
    <name type="scientific">Ignisphaera aggregans</name>
    <dbReference type="NCBI Taxonomy" id="334771"/>
    <lineage>
        <taxon>Archaea</taxon>
        <taxon>Thermoproteota</taxon>
        <taxon>Thermoprotei</taxon>
        <taxon>Desulfurococcales</taxon>
        <taxon>Desulfurococcaceae</taxon>
        <taxon>Ignisphaera</taxon>
    </lineage>
</organism>